<dbReference type="AlphaFoldDB" id="A0A9P8HXD0"/>
<feature type="compositionally biased region" description="Polar residues" evidence="1">
    <location>
        <begin position="137"/>
        <end position="151"/>
    </location>
</feature>
<dbReference type="OrthoDB" id="5391950at2759"/>
<evidence type="ECO:0000313" key="3">
    <source>
        <dbReference type="Proteomes" id="UP000698800"/>
    </source>
</evidence>
<proteinExistence type="predicted"/>
<evidence type="ECO:0000256" key="1">
    <source>
        <dbReference type="SAM" id="MobiDB-lite"/>
    </source>
</evidence>
<keyword evidence="3" id="KW-1185">Reference proteome</keyword>
<sequence>MAATVPEPPYFSSPKRKRDITEAPTVPTRLNTNPAPPAPFAEEARQGGGSPRTAVAKDLELLKLQGKGRGKIDFHLVIRNGREAGESEAMDNTLEVEGKPRKRAKKRSAVAETERDSMSITLRPKNSEASVRHDAMGNSSISLSSDPGSNDTQKRTLGARFDKSSITSTVNLMTKTRLKSPPLSSKSAGEARLEILDVKDVGNDEDERDLRSSLTWRDDEITGMDINDPDDDGEGVNGIGYKPTPAQAYARIEKRKQQILDYRSREANEARKRRIERRGRLTTPVTEDGEMATRKVRFAVSGDG</sequence>
<gene>
    <name evidence="2" type="ORF">FGG08_005853</name>
</gene>
<dbReference type="Proteomes" id="UP000698800">
    <property type="component" value="Unassembled WGS sequence"/>
</dbReference>
<reference evidence="2" key="1">
    <citation type="submission" date="2021-03" db="EMBL/GenBank/DDBJ databases">
        <title>Comparative genomics and phylogenomic investigation of the class Geoglossomycetes provide insights into ecological specialization and systematics.</title>
        <authorList>
            <person name="Melie T."/>
            <person name="Pirro S."/>
            <person name="Miller A.N."/>
            <person name="Quandt A."/>
        </authorList>
    </citation>
    <scope>NUCLEOTIDE SEQUENCE</scope>
    <source>
        <strain evidence="2">GBOQ0MN5Z8</strain>
    </source>
</reference>
<feature type="region of interest" description="Disordered" evidence="1">
    <location>
        <begin position="1"/>
        <end position="54"/>
    </location>
</feature>
<dbReference type="EMBL" id="JAGHQL010000150">
    <property type="protein sequence ID" value="KAH0537337.1"/>
    <property type="molecule type" value="Genomic_DNA"/>
</dbReference>
<protein>
    <submittedName>
        <fullName evidence="2">Uncharacterized protein</fullName>
    </submittedName>
</protein>
<evidence type="ECO:0000313" key="2">
    <source>
        <dbReference type="EMBL" id="KAH0537337.1"/>
    </source>
</evidence>
<comment type="caution">
    <text evidence="2">The sequence shown here is derived from an EMBL/GenBank/DDBJ whole genome shotgun (WGS) entry which is preliminary data.</text>
</comment>
<feature type="region of interest" description="Disordered" evidence="1">
    <location>
        <begin position="87"/>
        <end position="155"/>
    </location>
</feature>
<name>A0A9P8HXD0_9PEZI</name>
<organism evidence="2 3">
    <name type="scientific">Glutinoglossum americanum</name>
    <dbReference type="NCBI Taxonomy" id="1670608"/>
    <lineage>
        <taxon>Eukaryota</taxon>
        <taxon>Fungi</taxon>
        <taxon>Dikarya</taxon>
        <taxon>Ascomycota</taxon>
        <taxon>Pezizomycotina</taxon>
        <taxon>Geoglossomycetes</taxon>
        <taxon>Geoglossales</taxon>
        <taxon>Geoglossaceae</taxon>
        <taxon>Glutinoglossum</taxon>
    </lineage>
</organism>
<accession>A0A9P8HXD0</accession>
<feature type="compositionally biased region" description="Pro residues" evidence="1">
    <location>
        <begin position="1"/>
        <end position="11"/>
    </location>
</feature>
<feature type="region of interest" description="Disordered" evidence="1">
    <location>
        <begin position="221"/>
        <end position="243"/>
    </location>
</feature>
<feature type="region of interest" description="Disordered" evidence="1">
    <location>
        <begin position="266"/>
        <end position="304"/>
    </location>
</feature>